<dbReference type="Proteomes" id="UP000800040">
    <property type="component" value="Unassembled WGS sequence"/>
</dbReference>
<reference evidence="2" key="1">
    <citation type="submission" date="2020-01" db="EMBL/GenBank/DDBJ databases">
        <authorList>
            <consortium name="DOE Joint Genome Institute"/>
            <person name="Haridas S."/>
            <person name="Albert R."/>
            <person name="Binder M."/>
            <person name="Bloem J."/>
            <person name="Labutti K."/>
            <person name="Salamov A."/>
            <person name="Andreopoulos B."/>
            <person name="Baker S.E."/>
            <person name="Barry K."/>
            <person name="Bills G."/>
            <person name="Bluhm B.H."/>
            <person name="Cannon C."/>
            <person name="Castanera R."/>
            <person name="Culley D.E."/>
            <person name="Daum C."/>
            <person name="Ezra D."/>
            <person name="Gonzalez J.B."/>
            <person name="Henrissat B."/>
            <person name="Kuo A."/>
            <person name="Liang C."/>
            <person name="Lipzen A."/>
            <person name="Lutzoni F."/>
            <person name="Magnuson J."/>
            <person name="Mondo S."/>
            <person name="Nolan M."/>
            <person name="Ohm R."/>
            <person name="Pangilinan J."/>
            <person name="Park H.-J."/>
            <person name="Ramirez L."/>
            <person name="Alfaro M."/>
            <person name="Sun H."/>
            <person name="Tritt A."/>
            <person name="Yoshinaga Y."/>
            <person name="Zwiers L.-H."/>
            <person name="Turgeon B.G."/>
            <person name="Goodwin S.B."/>
            <person name="Spatafora J.W."/>
            <person name="Crous P.W."/>
            <person name="Grigoriev I.V."/>
        </authorList>
    </citation>
    <scope>NUCLEOTIDE SEQUENCE</scope>
    <source>
        <strain evidence="2">P77</strain>
    </source>
</reference>
<name>A0A6A5K383_9PLEO</name>
<keyword evidence="3" id="KW-1185">Reference proteome</keyword>
<feature type="region of interest" description="Disordered" evidence="1">
    <location>
        <begin position="1"/>
        <end position="24"/>
    </location>
</feature>
<dbReference type="EMBL" id="ML975470">
    <property type="protein sequence ID" value="KAF1829057.1"/>
    <property type="molecule type" value="Genomic_DNA"/>
</dbReference>
<proteinExistence type="predicted"/>
<protein>
    <submittedName>
        <fullName evidence="2">Uncharacterized protein</fullName>
    </submittedName>
</protein>
<gene>
    <name evidence="2" type="ORF">BDW02DRAFT_643106</name>
</gene>
<evidence type="ECO:0000313" key="3">
    <source>
        <dbReference type="Proteomes" id="UP000800040"/>
    </source>
</evidence>
<accession>A0A6A5K383</accession>
<dbReference type="OrthoDB" id="5282002at2759"/>
<organism evidence="2 3">
    <name type="scientific">Decorospora gaudefroyi</name>
    <dbReference type="NCBI Taxonomy" id="184978"/>
    <lineage>
        <taxon>Eukaryota</taxon>
        <taxon>Fungi</taxon>
        <taxon>Dikarya</taxon>
        <taxon>Ascomycota</taxon>
        <taxon>Pezizomycotina</taxon>
        <taxon>Dothideomycetes</taxon>
        <taxon>Pleosporomycetidae</taxon>
        <taxon>Pleosporales</taxon>
        <taxon>Pleosporineae</taxon>
        <taxon>Pleosporaceae</taxon>
        <taxon>Decorospora</taxon>
    </lineage>
</organism>
<evidence type="ECO:0000313" key="2">
    <source>
        <dbReference type="EMBL" id="KAF1829057.1"/>
    </source>
</evidence>
<sequence length="149" mass="16496">MPPNPNWPAEIPIPEATEGYLSPDTKETTRIDFTDFFLRFRHAEAMKPNLQQTFSTLYFMWDFVLRTFQHLAAQVSPQVPKSSLMFGILVARTSHTKQLILDTTGKLEAMNASVGYSDDGGIEFGDEILALAATLDVPEGLSEDGLEGA</sequence>
<dbReference type="AlphaFoldDB" id="A0A6A5K383"/>
<evidence type="ECO:0000256" key="1">
    <source>
        <dbReference type="SAM" id="MobiDB-lite"/>
    </source>
</evidence>